<keyword evidence="1" id="KW-0812">Transmembrane</keyword>
<protein>
    <submittedName>
        <fullName evidence="3">Uncharacterized protein</fullName>
    </submittedName>
</protein>
<evidence type="ECO:0000256" key="1">
    <source>
        <dbReference type="SAM" id="Phobius"/>
    </source>
</evidence>
<feature type="transmembrane region" description="Helical" evidence="1">
    <location>
        <begin position="103"/>
        <end position="136"/>
    </location>
</feature>
<keyword evidence="1" id="KW-1133">Transmembrane helix</keyword>
<organism evidence="3 4">
    <name type="scientific">Photinus pyralis</name>
    <name type="common">Common eastern firefly</name>
    <name type="synonym">Lampyris pyralis</name>
    <dbReference type="NCBI Taxonomy" id="7054"/>
    <lineage>
        <taxon>Eukaryota</taxon>
        <taxon>Metazoa</taxon>
        <taxon>Ecdysozoa</taxon>
        <taxon>Arthropoda</taxon>
        <taxon>Hexapoda</taxon>
        <taxon>Insecta</taxon>
        <taxon>Pterygota</taxon>
        <taxon>Neoptera</taxon>
        <taxon>Endopterygota</taxon>
        <taxon>Coleoptera</taxon>
        <taxon>Polyphaga</taxon>
        <taxon>Elateriformia</taxon>
        <taxon>Elateroidea</taxon>
        <taxon>Lampyridae</taxon>
        <taxon>Lampyrinae</taxon>
        <taxon>Photinus</taxon>
    </lineage>
</organism>
<dbReference type="OrthoDB" id="6618165at2759"/>
<keyword evidence="4" id="KW-1185">Reference proteome</keyword>
<evidence type="ECO:0000313" key="4">
    <source>
        <dbReference type="Proteomes" id="UP000327044"/>
    </source>
</evidence>
<feature type="signal peptide" evidence="2">
    <location>
        <begin position="1"/>
        <end position="18"/>
    </location>
</feature>
<comment type="caution">
    <text evidence="3">The sequence shown here is derived from an EMBL/GenBank/DDBJ whole genome shotgun (WGS) entry which is preliminary data.</text>
</comment>
<accession>A0A5N4AZA5</accession>
<evidence type="ECO:0000256" key="2">
    <source>
        <dbReference type="SAM" id="SignalP"/>
    </source>
</evidence>
<evidence type="ECO:0000313" key="3">
    <source>
        <dbReference type="EMBL" id="KAB0802675.1"/>
    </source>
</evidence>
<feature type="chain" id="PRO_5024464883" evidence="2">
    <location>
        <begin position="19"/>
        <end position="176"/>
    </location>
</feature>
<dbReference type="Proteomes" id="UP000327044">
    <property type="component" value="Unassembled WGS sequence"/>
</dbReference>
<keyword evidence="2" id="KW-0732">Signal</keyword>
<reference evidence="3 4" key="1">
    <citation type="journal article" date="2018" name="Elife">
        <title>Firefly genomes illuminate parallel origins of bioluminescence in beetles.</title>
        <authorList>
            <person name="Fallon T.R."/>
            <person name="Lower S.E."/>
            <person name="Chang C.H."/>
            <person name="Bessho-Uehara M."/>
            <person name="Martin G.J."/>
            <person name="Bewick A.J."/>
            <person name="Behringer M."/>
            <person name="Debat H.J."/>
            <person name="Wong I."/>
            <person name="Day J.C."/>
            <person name="Suvorov A."/>
            <person name="Silva C.J."/>
            <person name="Stanger-Hall K.F."/>
            <person name="Hall D.W."/>
            <person name="Schmitz R.J."/>
            <person name="Nelson D.R."/>
            <person name="Lewis S.M."/>
            <person name="Shigenobu S."/>
            <person name="Bybee S.M."/>
            <person name="Larracuente A.M."/>
            <person name="Oba Y."/>
            <person name="Weng J.K."/>
        </authorList>
    </citation>
    <scope>NUCLEOTIDE SEQUENCE [LARGE SCALE GENOMIC DNA]</scope>
    <source>
        <strain evidence="3">1611_PpyrPB1</strain>
        <tissue evidence="3">Whole body</tissue>
    </source>
</reference>
<name>A0A5N4AZA5_PHOPY</name>
<gene>
    <name evidence="3" type="ORF">PPYR_04861</name>
</gene>
<dbReference type="AlphaFoldDB" id="A0A5N4AZA5"/>
<sequence length="176" mass="19042">MKGLHLIVFIAYLSYGVAETVSQPTPGGVPTAPQPVYQHPDKNVPYIPHATYPYAESFEPSASYEGYLMPNLVQYPQYGEENKSSVAKSSLAVMLKILAKVGLFLLGGVALLFVGGAFTTAVCSLTPICTITFNGFKGINHEKMRALVTPERVANAAAFVENAVDKYQRLQRAING</sequence>
<dbReference type="InParanoid" id="A0A5N4AZA5"/>
<dbReference type="EMBL" id="VVIM01000002">
    <property type="protein sequence ID" value="KAB0802675.1"/>
    <property type="molecule type" value="Genomic_DNA"/>
</dbReference>
<proteinExistence type="predicted"/>
<keyword evidence="1" id="KW-0472">Membrane</keyword>